<dbReference type="Proteomes" id="UP000565441">
    <property type="component" value="Unassembled WGS sequence"/>
</dbReference>
<organism evidence="2 3">
    <name type="scientific">Tricholomella constricta</name>
    <dbReference type="NCBI Taxonomy" id="117010"/>
    <lineage>
        <taxon>Eukaryota</taxon>
        <taxon>Fungi</taxon>
        <taxon>Dikarya</taxon>
        <taxon>Basidiomycota</taxon>
        <taxon>Agaricomycotina</taxon>
        <taxon>Agaricomycetes</taxon>
        <taxon>Agaricomycetidae</taxon>
        <taxon>Agaricales</taxon>
        <taxon>Tricholomatineae</taxon>
        <taxon>Lyophyllaceae</taxon>
        <taxon>Tricholomella</taxon>
    </lineage>
</organism>
<feature type="compositionally biased region" description="Basic and acidic residues" evidence="1">
    <location>
        <begin position="1"/>
        <end position="14"/>
    </location>
</feature>
<evidence type="ECO:0000256" key="1">
    <source>
        <dbReference type="SAM" id="MobiDB-lite"/>
    </source>
</evidence>
<sequence>MMEKRNGLKVEISRGLKPGPAPQSASTATENVYIRVRQSLVVSDPTIANPTTVNPPPSIPQSSGHLYLIKGSIDDIRRFAGATVDWIIKVAHLICDPSGAGQVYTHRTGTPLYWYDRDRDASGWVQVNLGDPLVPGIYEFVTTGGPITLSKISERQSRSETSVGSDEFSSASFHRDLELRDGKACVVNGADRALIPSHLVPKRIGTDGAKDVVTRFVGAGAALDIHRFHPDIGVLLFCPLEYLVDNYMLGFYHVAGQIYTLHNFDPDDPDVPFTGTTFTDVTDLPPLHMYSVTLSVHDARYRLPPKGVFDWHYLQCVLRRFATDQYKNLPNNSFFVYPFEKLSENGFEDNANDDDDDEPPYYSYCVHRVMAEHWEKRREQEQFKEIEKWSSEITSPGVERGCLASVRNCLIC</sequence>
<protein>
    <submittedName>
        <fullName evidence="2">Uncharacterized protein</fullName>
    </submittedName>
</protein>
<dbReference type="AlphaFoldDB" id="A0A8H5M0F1"/>
<keyword evidence="3" id="KW-1185">Reference proteome</keyword>
<accession>A0A8H5M0F1</accession>
<evidence type="ECO:0000313" key="2">
    <source>
        <dbReference type="EMBL" id="KAF5376700.1"/>
    </source>
</evidence>
<proteinExistence type="predicted"/>
<dbReference type="EMBL" id="JAACJP010000027">
    <property type="protein sequence ID" value="KAF5376700.1"/>
    <property type="molecule type" value="Genomic_DNA"/>
</dbReference>
<comment type="caution">
    <text evidence="2">The sequence shown here is derived from an EMBL/GenBank/DDBJ whole genome shotgun (WGS) entry which is preliminary data.</text>
</comment>
<evidence type="ECO:0000313" key="3">
    <source>
        <dbReference type="Proteomes" id="UP000565441"/>
    </source>
</evidence>
<dbReference type="OrthoDB" id="3003044at2759"/>
<feature type="region of interest" description="Disordered" evidence="1">
    <location>
        <begin position="1"/>
        <end position="28"/>
    </location>
</feature>
<name>A0A8H5M0F1_9AGAR</name>
<gene>
    <name evidence="2" type="ORF">D9615_007863</name>
</gene>
<reference evidence="2 3" key="1">
    <citation type="journal article" date="2020" name="ISME J.">
        <title>Uncovering the hidden diversity of litter-decomposition mechanisms in mushroom-forming fungi.</title>
        <authorList>
            <person name="Floudas D."/>
            <person name="Bentzer J."/>
            <person name="Ahren D."/>
            <person name="Johansson T."/>
            <person name="Persson P."/>
            <person name="Tunlid A."/>
        </authorList>
    </citation>
    <scope>NUCLEOTIDE SEQUENCE [LARGE SCALE GENOMIC DNA]</scope>
    <source>
        <strain evidence="2 3">CBS 661.87</strain>
    </source>
</reference>